<dbReference type="InterPro" id="IPR006121">
    <property type="entry name" value="HMA_dom"/>
</dbReference>
<dbReference type="OrthoDB" id="689350at2759"/>
<dbReference type="EMBL" id="HE650824">
    <property type="protein sequence ID" value="CCF58035.1"/>
    <property type="molecule type" value="Genomic_DNA"/>
</dbReference>
<protein>
    <recommendedName>
        <fullName evidence="8">HMA domain-containing protein</fullName>
    </recommendedName>
</protein>
<reference evidence="9 10" key="1">
    <citation type="journal article" date="2011" name="Proc. Natl. Acad. Sci. U.S.A.">
        <title>Evolutionary erosion of yeast sex chromosomes by mating-type switching accidents.</title>
        <authorList>
            <person name="Gordon J.L."/>
            <person name="Armisen D."/>
            <person name="Proux-Wera E."/>
            <person name="Oheigeartaigh S.S."/>
            <person name="Byrne K.P."/>
            <person name="Wolfe K.H."/>
        </authorList>
    </citation>
    <scope>NUCLEOTIDE SEQUENCE [LARGE SCALE GENOMIC DNA]</scope>
    <source>
        <strain evidence="10">ATCC 22294 / BCRC 22015 / CBS 2517 / CECT 1963 / NBRC 1671 / NRRL Y-8276</strain>
    </source>
</reference>
<dbReference type="KEGG" id="kaf:KAFR_0D03870"/>
<dbReference type="PROSITE" id="PS01047">
    <property type="entry name" value="HMA_1"/>
    <property type="match status" value="1"/>
</dbReference>
<dbReference type="InterPro" id="IPR036163">
    <property type="entry name" value="HMA_dom_sf"/>
</dbReference>
<proteinExistence type="inferred from homology"/>
<keyword evidence="4" id="KW-0186">Copper</keyword>
<dbReference type="GO" id="GO:0006825">
    <property type="term" value="P:copper ion transport"/>
    <property type="evidence" value="ECO:0007669"/>
    <property type="project" value="UniProtKB-KW"/>
</dbReference>
<comment type="similarity">
    <text evidence="7">Belongs to the ATX1 family.</text>
</comment>
<dbReference type="InParanoid" id="H2AUI5"/>
<dbReference type="GO" id="GO:0006879">
    <property type="term" value="P:intracellular iron ion homeostasis"/>
    <property type="evidence" value="ECO:0007669"/>
    <property type="project" value="EnsemblFungi"/>
</dbReference>
<dbReference type="SUPFAM" id="SSF55008">
    <property type="entry name" value="HMA, heavy metal-associated domain"/>
    <property type="match status" value="1"/>
</dbReference>
<dbReference type="RefSeq" id="XP_003957170.1">
    <property type="nucleotide sequence ID" value="XM_003957121.1"/>
</dbReference>
<keyword evidence="2" id="KW-0479">Metal-binding</keyword>
<dbReference type="Gene3D" id="3.30.70.100">
    <property type="match status" value="1"/>
</dbReference>
<dbReference type="InterPro" id="IPR017969">
    <property type="entry name" value="Heavy-metal-associated_CS"/>
</dbReference>
<evidence type="ECO:0000256" key="4">
    <source>
        <dbReference type="ARBA" id="ARBA00023008"/>
    </source>
</evidence>
<dbReference type="GO" id="GO:0046872">
    <property type="term" value="F:metal ion binding"/>
    <property type="evidence" value="ECO:0007669"/>
    <property type="project" value="UniProtKB-KW"/>
</dbReference>
<dbReference type="CDD" id="cd00371">
    <property type="entry name" value="HMA"/>
    <property type="match status" value="1"/>
</dbReference>
<dbReference type="GO" id="GO:0016531">
    <property type="term" value="F:copper chaperone activity"/>
    <property type="evidence" value="ECO:0007669"/>
    <property type="project" value="EnsemblFungi"/>
</dbReference>
<evidence type="ECO:0000256" key="1">
    <source>
        <dbReference type="ARBA" id="ARBA00022448"/>
    </source>
</evidence>
<keyword evidence="3" id="KW-0187">Copper transport</keyword>
<keyword evidence="1" id="KW-0813">Transport</keyword>
<evidence type="ECO:0000256" key="3">
    <source>
        <dbReference type="ARBA" id="ARBA00022796"/>
    </source>
</evidence>
<evidence type="ECO:0000313" key="10">
    <source>
        <dbReference type="Proteomes" id="UP000005220"/>
    </source>
</evidence>
<evidence type="ECO:0000256" key="6">
    <source>
        <dbReference type="ARBA" id="ARBA00023186"/>
    </source>
</evidence>
<evidence type="ECO:0000256" key="7">
    <source>
        <dbReference type="ARBA" id="ARBA00038171"/>
    </source>
</evidence>
<dbReference type="FunCoup" id="H2AUI5">
    <property type="interactions" value="637"/>
</dbReference>
<keyword evidence="5" id="KW-0406">Ion transport</keyword>
<dbReference type="eggNOG" id="KOG1603">
    <property type="taxonomic scope" value="Eukaryota"/>
</dbReference>
<dbReference type="HOGENOM" id="CLU_134973_3_1_1"/>
<evidence type="ECO:0000313" key="9">
    <source>
        <dbReference type="EMBL" id="CCF58035.1"/>
    </source>
</evidence>
<organism evidence="9 10">
    <name type="scientific">Kazachstania africana (strain ATCC 22294 / BCRC 22015 / CBS 2517 / CECT 1963 / NBRC 1671 / NRRL Y-8276)</name>
    <name type="common">Yeast</name>
    <name type="synonym">Kluyveromyces africanus</name>
    <dbReference type="NCBI Taxonomy" id="1071382"/>
    <lineage>
        <taxon>Eukaryota</taxon>
        <taxon>Fungi</taxon>
        <taxon>Dikarya</taxon>
        <taxon>Ascomycota</taxon>
        <taxon>Saccharomycotina</taxon>
        <taxon>Saccharomycetes</taxon>
        <taxon>Saccharomycetales</taxon>
        <taxon>Saccharomycetaceae</taxon>
        <taxon>Kazachstania</taxon>
    </lineage>
</organism>
<dbReference type="InterPro" id="IPR051881">
    <property type="entry name" value="Copper_transport_ATOX1-like"/>
</dbReference>
<dbReference type="GO" id="GO:0034599">
    <property type="term" value="P:cellular response to oxidative stress"/>
    <property type="evidence" value="ECO:0007669"/>
    <property type="project" value="EnsemblFungi"/>
</dbReference>
<dbReference type="GO" id="GO:0005829">
    <property type="term" value="C:cytosol"/>
    <property type="evidence" value="ECO:0007669"/>
    <property type="project" value="EnsemblFungi"/>
</dbReference>
<evidence type="ECO:0000256" key="5">
    <source>
        <dbReference type="ARBA" id="ARBA00023065"/>
    </source>
</evidence>
<dbReference type="STRING" id="1071382.H2AUI5"/>
<keyword evidence="10" id="KW-1185">Reference proteome</keyword>
<dbReference type="AlphaFoldDB" id="H2AUI5"/>
<gene>
    <name evidence="9" type="primary">KAFR0D03870</name>
    <name evidence="9" type="ORF">KAFR_0D03870</name>
</gene>
<evidence type="ECO:0000259" key="8">
    <source>
        <dbReference type="PROSITE" id="PS50846"/>
    </source>
</evidence>
<dbReference type="PROSITE" id="PS50846">
    <property type="entry name" value="HMA_2"/>
    <property type="match status" value="1"/>
</dbReference>
<dbReference type="PANTHER" id="PTHR46365">
    <property type="entry name" value="COPPER TRANSPORT PROTEIN ATOX1"/>
    <property type="match status" value="1"/>
</dbReference>
<keyword evidence="6" id="KW-0143">Chaperone</keyword>
<evidence type="ECO:0000256" key="2">
    <source>
        <dbReference type="ARBA" id="ARBA00022723"/>
    </source>
</evidence>
<dbReference type="Pfam" id="PF00403">
    <property type="entry name" value="HMA"/>
    <property type="match status" value="1"/>
</dbReference>
<name>H2AUI5_KAZAF</name>
<sequence length="74" mass="8365">MIYCYHFNVVMTCSGCSDAIHRSLSKLGPEVTDIDISLENQYVEVFTTLPYEFILDRIERTGKEVLSGGLKTSE</sequence>
<feature type="domain" description="HMA" evidence="8">
    <location>
        <begin position="2"/>
        <end position="66"/>
    </location>
</feature>
<accession>H2AUI5</accession>
<dbReference type="PANTHER" id="PTHR46365:SF1">
    <property type="entry name" value="COPPER TRANSPORT PROTEIN ATOX1"/>
    <property type="match status" value="1"/>
</dbReference>
<dbReference type="GeneID" id="13882359"/>
<dbReference type="Proteomes" id="UP000005220">
    <property type="component" value="Chromosome 4"/>
</dbReference>